<comment type="caution">
    <text evidence="11">The sequence shown here is derived from an EMBL/GenBank/DDBJ whole genome shotgun (WGS) entry which is preliminary data.</text>
</comment>
<protein>
    <recommendedName>
        <fullName evidence="7">Enhancer of polycomb-like protein</fullName>
    </recommendedName>
</protein>
<dbReference type="Proteomes" id="UP000238350">
    <property type="component" value="Unassembled WGS sequence"/>
</dbReference>
<evidence type="ECO:0000313" key="12">
    <source>
        <dbReference type="Proteomes" id="UP000238350"/>
    </source>
</evidence>
<dbReference type="OrthoDB" id="435275at2759"/>
<name>A0A2T0FN79_9ASCO</name>
<evidence type="ECO:0000256" key="6">
    <source>
        <dbReference type="ARBA" id="ARBA00025513"/>
    </source>
</evidence>
<proteinExistence type="inferred from homology"/>
<comment type="similarity">
    <text evidence="2 7">Belongs to the enhancer of polycomb family.</text>
</comment>
<dbReference type="AlphaFoldDB" id="A0A2T0FN79"/>
<sequence length="783" mass="88324">MGGNSNGHVHAAGSDAAIAAAARFRQRKVSLKQNLRIVWQKDVPDIEDDANRDVVGVETGVEKHEEEEHHLQAVLNAYTVSLNSKKAPEVYIPTPKAATGWPEYNKFYKANWSQPTTYIRQSATVEDASGCPYNMDEDDLEYLEGLNKGASDNRLKCSQDEFEMIVYLFESTVKTQQPFLTTDPSQLMEYKDLEQIILTKIDSEEKDPNSLNRLLIQTKSSVYTQKYHPSPYRTVAASFKTFGSRIYQHWKQRKIARKGKEITPALKFESGSQEDENDPYVCFRHREVRQTRKTRRTDQQSSERLRKLQAEMQQAKHLFEMVARREQLRLQNIQCDWDVFEQRCKVKVLKRKLNIAGDDEDFITPKRKREERRLPPTATTAGTPSAAPATKKDEKLARPVPPAVVGREPPTAYVKAATNKIPDLDMHTLEQALQEKDAALRAEVKNRLRERAEQDLGWVNYTDSPYVPYSDYFDPKRSRFERDQKVKLDRHQSIYSCLESPYPCSTSSRLKLPLASSLGRQYISRRAESPPEVIWGRMGKSGSMEPLRKIQDGEIPPMSGLSVPRYSAVQYRKRLDRGGVVFLDRRNLSRKPKELDTPKNAEEERLVDRFLFDNDSTVDTIDDWCSEPARLNGLSEETQSIRFGSMLIGKSYEQFHEVQLQHQQHVLHMQQKLAARKEAVVAAAQAAANQKPTNPKDGAAGGSHLNGTASSGNSSSSATRSATPSGRSAGDKKGVRLPGWSSSTTFTGQLNGRSSSGDDSDNKKSIGSLGISSRPPPKVETSV</sequence>
<organism evidence="11 12">
    <name type="scientific">Wickerhamiella sorbophila</name>
    <dbReference type="NCBI Taxonomy" id="45607"/>
    <lineage>
        <taxon>Eukaryota</taxon>
        <taxon>Fungi</taxon>
        <taxon>Dikarya</taxon>
        <taxon>Ascomycota</taxon>
        <taxon>Saccharomycotina</taxon>
        <taxon>Dipodascomycetes</taxon>
        <taxon>Dipodascales</taxon>
        <taxon>Trichomonascaceae</taxon>
        <taxon>Wickerhamiella</taxon>
    </lineage>
</organism>
<keyword evidence="8" id="KW-0175">Coiled coil</keyword>
<feature type="compositionally biased region" description="Low complexity" evidence="9">
    <location>
        <begin position="706"/>
        <end position="728"/>
    </location>
</feature>
<evidence type="ECO:0000256" key="1">
    <source>
        <dbReference type="ARBA" id="ARBA00004123"/>
    </source>
</evidence>
<evidence type="ECO:0000313" key="11">
    <source>
        <dbReference type="EMBL" id="PRT56430.1"/>
    </source>
</evidence>
<evidence type="ECO:0000256" key="8">
    <source>
        <dbReference type="SAM" id="Coils"/>
    </source>
</evidence>
<evidence type="ECO:0000256" key="5">
    <source>
        <dbReference type="ARBA" id="ARBA00023242"/>
    </source>
</evidence>
<accession>A0A2T0FN79</accession>
<feature type="coiled-coil region" evidence="8">
    <location>
        <begin position="298"/>
        <end position="325"/>
    </location>
</feature>
<evidence type="ECO:0000256" key="2">
    <source>
        <dbReference type="ARBA" id="ARBA00008035"/>
    </source>
</evidence>
<dbReference type="PANTHER" id="PTHR14898">
    <property type="entry name" value="ENHANCER OF POLYCOMB"/>
    <property type="match status" value="1"/>
</dbReference>
<feature type="region of interest" description="Disordered" evidence="9">
    <location>
        <begin position="365"/>
        <end position="407"/>
    </location>
</feature>
<dbReference type="Pfam" id="PF10513">
    <property type="entry name" value="EPL1"/>
    <property type="match status" value="1"/>
</dbReference>
<dbReference type="InterPro" id="IPR024943">
    <property type="entry name" value="Enhancer_polycomb"/>
</dbReference>
<keyword evidence="3 7" id="KW-0805">Transcription regulation</keyword>
<feature type="compositionally biased region" description="Polar residues" evidence="9">
    <location>
        <begin position="740"/>
        <end position="750"/>
    </location>
</feature>
<evidence type="ECO:0000256" key="7">
    <source>
        <dbReference type="RuleBase" id="RU361124"/>
    </source>
</evidence>
<evidence type="ECO:0000256" key="9">
    <source>
        <dbReference type="SAM" id="MobiDB-lite"/>
    </source>
</evidence>
<dbReference type="EMBL" id="NDIQ01000022">
    <property type="protein sequence ID" value="PRT56430.1"/>
    <property type="molecule type" value="Genomic_DNA"/>
</dbReference>
<evidence type="ECO:0000256" key="3">
    <source>
        <dbReference type="ARBA" id="ARBA00023015"/>
    </source>
</evidence>
<dbReference type="GO" id="GO:0005634">
    <property type="term" value="C:nucleus"/>
    <property type="evidence" value="ECO:0007669"/>
    <property type="project" value="UniProtKB-SubCell"/>
</dbReference>
<feature type="region of interest" description="Disordered" evidence="9">
    <location>
        <begin position="685"/>
        <end position="783"/>
    </location>
</feature>
<comment type="function">
    <text evidence="6">Component of the NuA4 histone acetyltransferase complex which is involved in transcriptional activation of selected genes principally by acetylation of nucleosomal histone H4 and H2A. The NuA4 complex is also involved in DNA repair. Involved in gene silencing by neighboring heterochromatin, blockage of the silencing spreading along the chromosome, and required for cell cycle progression through G2/M.</text>
</comment>
<dbReference type="STRING" id="45607.A0A2T0FN79"/>
<dbReference type="RefSeq" id="XP_024666375.1">
    <property type="nucleotide sequence ID" value="XM_024810607.1"/>
</dbReference>
<feature type="compositionally biased region" description="Pro residues" evidence="9">
    <location>
        <begin position="774"/>
        <end position="783"/>
    </location>
</feature>
<keyword evidence="4 7" id="KW-0804">Transcription</keyword>
<keyword evidence="5 7" id="KW-0539">Nucleus</keyword>
<dbReference type="GO" id="GO:0035267">
    <property type="term" value="C:NuA4 histone acetyltransferase complex"/>
    <property type="evidence" value="ECO:0007669"/>
    <property type="project" value="InterPro"/>
</dbReference>
<dbReference type="InterPro" id="IPR019542">
    <property type="entry name" value="Enhancer_polycomb-like_N"/>
</dbReference>
<dbReference type="GO" id="GO:0006357">
    <property type="term" value="P:regulation of transcription by RNA polymerase II"/>
    <property type="evidence" value="ECO:0007669"/>
    <property type="project" value="InterPro"/>
</dbReference>
<evidence type="ECO:0000259" key="10">
    <source>
        <dbReference type="Pfam" id="PF10513"/>
    </source>
</evidence>
<comment type="subcellular location">
    <subcellularLocation>
        <location evidence="1 7">Nucleus</location>
    </subcellularLocation>
</comment>
<evidence type="ECO:0000256" key="4">
    <source>
        <dbReference type="ARBA" id="ARBA00023163"/>
    </source>
</evidence>
<feature type="domain" description="Enhancer of polycomb-like N-terminal" evidence="10">
    <location>
        <begin position="25"/>
        <end position="171"/>
    </location>
</feature>
<reference evidence="11 12" key="1">
    <citation type="submission" date="2017-04" db="EMBL/GenBank/DDBJ databases">
        <title>Genome sequencing of [Candida] sorbophila.</title>
        <authorList>
            <person name="Ahn J.O."/>
        </authorList>
    </citation>
    <scope>NUCLEOTIDE SEQUENCE [LARGE SCALE GENOMIC DNA]</scope>
    <source>
        <strain evidence="11 12">DS02</strain>
    </source>
</reference>
<keyword evidence="12" id="KW-1185">Reference proteome</keyword>
<feature type="compositionally biased region" description="Low complexity" evidence="9">
    <location>
        <begin position="375"/>
        <end position="389"/>
    </location>
</feature>
<dbReference type="GeneID" id="36517798"/>
<gene>
    <name evidence="11" type="ORF">B9G98_04050</name>
</gene>